<evidence type="ECO:0000313" key="1">
    <source>
        <dbReference type="EMBL" id="VDO23763.1"/>
    </source>
</evidence>
<sequence>MRRCVSTPAPTIFFVYAPTSSYDEEELEAFCMDLELYREDHTFFKDIVGDLAPEERLKSSTSGFTECIGMRKAI</sequence>
<reference evidence="3" key="1">
    <citation type="submission" date="2017-02" db="UniProtKB">
        <authorList>
            <consortium name="WormBaseParasite"/>
        </authorList>
    </citation>
    <scope>IDENTIFICATION</scope>
</reference>
<dbReference type="AlphaFoldDB" id="A0A0N4W479"/>
<dbReference type="EMBL" id="UZAF01016236">
    <property type="protein sequence ID" value="VDO23763.1"/>
    <property type="molecule type" value="Genomic_DNA"/>
</dbReference>
<dbReference type="WBParaSite" id="HPLM_0000467701-mRNA-1">
    <property type="protein sequence ID" value="HPLM_0000467701-mRNA-1"/>
    <property type="gene ID" value="HPLM_0000467701"/>
</dbReference>
<dbReference type="OrthoDB" id="410104at2759"/>
<dbReference type="STRING" id="6290.A0A0N4W479"/>
<gene>
    <name evidence="1" type="ORF">HPLM_LOCUS4669</name>
</gene>
<evidence type="ECO:0000313" key="2">
    <source>
        <dbReference type="Proteomes" id="UP000268014"/>
    </source>
</evidence>
<evidence type="ECO:0000313" key="3">
    <source>
        <dbReference type="WBParaSite" id="HPLM_0000467701-mRNA-1"/>
    </source>
</evidence>
<proteinExistence type="predicted"/>
<name>A0A0N4W479_HAEPC</name>
<keyword evidence="2" id="KW-1185">Reference proteome</keyword>
<organism evidence="3">
    <name type="scientific">Haemonchus placei</name>
    <name type="common">Barber's pole worm</name>
    <dbReference type="NCBI Taxonomy" id="6290"/>
    <lineage>
        <taxon>Eukaryota</taxon>
        <taxon>Metazoa</taxon>
        <taxon>Ecdysozoa</taxon>
        <taxon>Nematoda</taxon>
        <taxon>Chromadorea</taxon>
        <taxon>Rhabditida</taxon>
        <taxon>Rhabditina</taxon>
        <taxon>Rhabditomorpha</taxon>
        <taxon>Strongyloidea</taxon>
        <taxon>Trichostrongylidae</taxon>
        <taxon>Haemonchus</taxon>
    </lineage>
</organism>
<dbReference type="OMA" id="APTIFFV"/>
<reference evidence="1 2" key="2">
    <citation type="submission" date="2018-11" db="EMBL/GenBank/DDBJ databases">
        <authorList>
            <consortium name="Pathogen Informatics"/>
        </authorList>
    </citation>
    <scope>NUCLEOTIDE SEQUENCE [LARGE SCALE GENOMIC DNA]</scope>
    <source>
        <strain evidence="1 2">MHpl1</strain>
    </source>
</reference>
<dbReference type="Proteomes" id="UP000268014">
    <property type="component" value="Unassembled WGS sequence"/>
</dbReference>
<accession>A0A0N4W479</accession>
<protein>
    <submittedName>
        <fullName evidence="3">PhetRS_B1 domain-containing protein</fullName>
    </submittedName>
</protein>